<dbReference type="InterPro" id="IPR005133">
    <property type="entry name" value="PhaG_MnhG_YufB"/>
</dbReference>
<dbReference type="PANTHER" id="PTHR34703:SF1">
    <property type="entry name" value="ANTIPORTER SUBUNIT MNHG2-RELATED"/>
    <property type="match status" value="1"/>
</dbReference>
<accession>A0A644TR26</accession>
<sequence length="133" mass="14516">MPHTLKRSIMIKMILIPVLLLAGSLFSLLAAIGVIRFPDIYTRMHAATKAPAFGILLLQTAAAIHFSTLYAVAISLMVIIFIFLTAPVASHIISRVAHLLGTPKWDKTVIDELENDPDVSIPEKISGSRTKQS</sequence>
<proteinExistence type="predicted"/>
<dbReference type="EMBL" id="VSSQ01000045">
    <property type="protein sequence ID" value="MPL69089.1"/>
    <property type="molecule type" value="Genomic_DNA"/>
</dbReference>
<keyword evidence="1" id="KW-0812">Transmembrane</keyword>
<dbReference type="PANTHER" id="PTHR34703">
    <property type="entry name" value="ANTIPORTER SUBUNIT MNHG2-RELATED"/>
    <property type="match status" value="1"/>
</dbReference>
<comment type="caution">
    <text evidence="2">The sequence shown here is derived from an EMBL/GenBank/DDBJ whole genome shotgun (WGS) entry which is preliminary data.</text>
</comment>
<dbReference type="AlphaFoldDB" id="A0A644TR26"/>
<name>A0A644TR26_9ZZZZ</name>
<organism evidence="2">
    <name type="scientific">bioreactor metagenome</name>
    <dbReference type="NCBI Taxonomy" id="1076179"/>
    <lineage>
        <taxon>unclassified sequences</taxon>
        <taxon>metagenomes</taxon>
        <taxon>ecological metagenomes</taxon>
    </lineage>
</organism>
<evidence type="ECO:0000313" key="2">
    <source>
        <dbReference type="EMBL" id="MPL69089.1"/>
    </source>
</evidence>
<dbReference type="Pfam" id="PF03334">
    <property type="entry name" value="PhaG_MnhG_YufB"/>
    <property type="match status" value="1"/>
</dbReference>
<keyword evidence="1" id="KW-0472">Membrane</keyword>
<protein>
    <submittedName>
        <fullName evidence="2">Na(+)/H(+) antiporter subunit G</fullName>
    </submittedName>
</protein>
<reference evidence="2" key="1">
    <citation type="submission" date="2019-08" db="EMBL/GenBank/DDBJ databases">
        <authorList>
            <person name="Kucharzyk K."/>
            <person name="Murdoch R.W."/>
            <person name="Higgins S."/>
            <person name="Loffler F."/>
        </authorList>
    </citation>
    <scope>NUCLEOTIDE SEQUENCE</scope>
</reference>
<dbReference type="NCBIfam" id="NF009314">
    <property type="entry name" value="PRK12674.1-2"/>
    <property type="match status" value="1"/>
</dbReference>
<dbReference type="GO" id="GO:0015385">
    <property type="term" value="F:sodium:proton antiporter activity"/>
    <property type="evidence" value="ECO:0007669"/>
    <property type="project" value="TreeGrafter"/>
</dbReference>
<gene>
    <name evidence="2" type="primary">mrpG_1</name>
    <name evidence="2" type="ORF">SDC9_14822</name>
</gene>
<evidence type="ECO:0000256" key="1">
    <source>
        <dbReference type="SAM" id="Phobius"/>
    </source>
</evidence>
<keyword evidence="1" id="KW-1133">Transmembrane helix</keyword>
<dbReference type="NCBIfam" id="TIGR01300">
    <property type="entry name" value="CPA3_mnhG_phaG"/>
    <property type="match status" value="1"/>
</dbReference>
<feature type="transmembrane region" description="Helical" evidence="1">
    <location>
        <begin position="55"/>
        <end position="84"/>
    </location>
</feature>